<dbReference type="FunFam" id="3.40.640.10:FF:000010">
    <property type="entry name" value="Phosphoserine aminotransferase"/>
    <property type="match status" value="1"/>
</dbReference>
<keyword evidence="8 11" id="KW-0718">Serine biosynthesis</keyword>
<dbReference type="GO" id="GO:0006564">
    <property type="term" value="P:L-serine biosynthetic process"/>
    <property type="evidence" value="ECO:0007669"/>
    <property type="project" value="UniProtKB-UniRule"/>
</dbReference>
<comment type="subcellular location">
    <subcellularLocation>
        <location evidence="11">Cytoplasm</location>
    </subcellularLocation>
</comment>
<dbReference type="EMBL" id="JAOUSF010000002">
    <property type="protein sequence ID" value="MCU9612838.1"/>
    <property type="molecule type" value="Genomic_DNA"/>
</dbReference>
<dbReference type="SUPFAM" id="SSF53383">
    <property type="entry name" value="PLP-dependent transferases"/>
    <property type="match status" value="1"/>
</dbReference>
<dbReference type="NCBIfam" id="TIGR01364">
    <property type="entry name" value="serC_1"/>
    <property type="match status" value="1"/>
</dbReference>
<name>A0AAE3LSK6_9BACI</name>
<evidence type="ECO:0000313" key="14">
    <source>
        <dbReference type="EMBL" id="MCU9612838.1"/>
    </source>
</evidence>
<dbReference type="Gene3D" id="3.40.640.10">
    <property type="entry name" value="Type I PLP-dependent aspartate aminotransferase-like (Major domain)"/>
    <property type="match status" value="1"/>
</dbReference>
<dbReference type="InterPro" id="IPR015421">
    <property type="entry name" value="PyrdxlP-dep_Trfase_major"/>
</dbReference>
<evidence type="ECO:0000256" key="10">
    <source>
        <dbReference type="ARBA" id="ARBA00049007"/>
    </source>
</evidence>
<keyword evidence="15" id="KW-1185">Reference proteome</keyword>
<dbReference type="PANTHER" id="PTHR43247">
    <property type="entry name" value="PHOSPHOSERINE AMINOTRANSFERASE"/>
    <property type="match status" value="1"/>
</dbReference>
<feature type="binding site" evidence="11">
    <location>
        <begin position="76"/>
        <end position="77"/>
    </location>
    <ligand>
        <name>pyridoxal 5'-phosphate</name>
        <dbReference type="ChEBI" id="CHEBI:597326"/>
    </ligand>
</feature>
<keyword evidence="7 11" id="KW-0663">Pyridoxal phosphate</keyword>
<feature type="binding site" evidence="11">
    <location>
        <position position="152"/>
    </location>
    <ligand>
        <name>pyridoxal 5'-phosphate</name>
        <dbReference type="ChEBI" id="CHEBI:597326"/>
    </ligand>
</feature>
<feature type="modified residue" description="N6-(pyridoxal phosphate)lysine" evidence="11">
    <location>
        <position position="198"/>
    </location>
</feature>
<feature type="binding site" evidence="11">
    <location>
        <position position="174"/>
    </location>
    <ligand>
        <name>pyridoxal 5'-phosphate</name>
        <dbReference type="ChEBI" id="CHEBI:597326"/>
    </ligand>
</feature>
<evidence type="ECO:0000256" key="8">
    <source>
        <dbReference type="ARBA" id="ARBA00023299"/>
    </source>
</evidence>
<accession>A0AAE3LSK6</accession>
<dbReference type="InterPro" id="IPR015422">
    <property type="entry name" value="PyrdxlP-dep_Trfase_small"/>
</dbReference>
<evidence type="ECO:0000256" key="12">
    <source>
        <dbReference type="RuleBase" id="RU004505"/>
    </source>
</evidence>
<dbReference type="HAMAP" id="MF_00160">
    <property type="entry name" value="SerC_aminotrans_5"/>
    <property type="match status" value="1"/>
</dbReference>
<feature type="binding site" evidence="11">
    <location>
        <position position="42"/>
    </location>
    <ligand>
        <name>L-glutamate</name>
        <dbReference type="ChEBI" id="CHEBI:29985"/>
    </ligand>
</feature>
<comment type="caution">
    <text evidence="11">Lacks conserved residue(s) required for the propagation of feature annotation.</text>
</comment>
<evidence type="ECO:0000256" key="7">
    <source>
        <dbReference type="ARBA" id="ARBA00022898"/>
    </source>
</evidence>
<dbReference type="InterPro" id="IPR020578">
    <property type="entry name" value="Aminotrans_V_PyrdxlP_BS"/>
</dbReference>
<feature type="binding site" evidence="11">
    <location>
        <position position="197"/>
    </location>
    <ligand>
        <name>pyridoxal 5'-phosphate</name>
        <dbReference type="ChEBI" id="CHEBI:597326"/>
    </ligand>
</feature>
<gene>
    <name evidence="11 14" type="primary">serC</name>
    <name evidence="14" type="ORF">OEV98_04655</name>
</gene>
<comment type="catalytic activity">
    <reaction evidence="9 11">
        <text>4-(phosphooxy)-L-threonine + 2-oxoglutarate = (R)-3-hydroxy-2-oxo-4-phosphooxybutanoate + L-glutamate</text>
        <dbReference type="Rhea" id="RHEA:16573"/>
        <dbReference type="ChEBI" id="CHEBI:16810"/>
        <dbReference type="ChEBI" id="CHEBI:29985"/>
        <dbReference type="ChEBI" id="CHEBI:58452"/>
        <dbReference type="ChEBI" id="CHEBI:58538"/>
        <dbReference type="EC" id="2.6.1.52"/>
    </reaction>
</comment>
<dbReference type="FunFam" id="3.90.1150.10:FF:000006">
    <property type="entry name" value="Phosphoserine aminotransferase"/>
    <property type="match status" value="1"/>
</dbReference>
<keyword evidence="6 11" id="KW-0808">Transferase</keyword>
<evidence type="ECO:0000256" key="4">
    <source>
        <dbReference type="ARBA" id="ARBA00022576"/>
    </source>
</evidence>
<dbReference type="GO" id="GO:0005737">
    <property type="term" value="C:cytoplasm"/>
    <property type="evidence" value="ECO:0007669"/>
    <property type="project" value="UniProtKB-SubCell"/>
</dbReference>
<dbReference type="InterPro" id="IPR022278">
    <property type="entry name" value="Pser_aminoTfrase"/>
</dbReference>
<evidence type="ECO:0000256" key="6">
    <source>
        <dbReference type="ARBA" id="ARBA00022679"/>
    </source>
</evidence>
<dbReference type="InterPro" id="IPR000192">
    <property type="entry name" value="Aminotrans_V_dom"/>
</dbReference>
<dbReference type="InterPro" id="IPR015424">
    <property type="entry name" value="PyrdxlP-dep_Trfase"/>
</dbReference>
<evidence type="ECO:0000259" key="13">
    <source>
        <dbReference type="Pfam" id="PF00266"/>
    </source>
</evidence>
<keyword evidence="4 11" id="KW-0032">Aminotransferase</keyword>
<dbReference type="NCBIfam" id="NF003764">
    <property type="entry name" value="PRK05355.1"/>
    <property type="match status" value="1"/>
</dbReference>
<organism evidence="14 15">
    <name type="scientific">Perspicuibacillus lycopersici</name>
    <dbReference type="NCBI Taxonomy" id="1325689"/>
    <lineage>
        <taxon>Bacteria</taxon>
        <taxon>Bacillati</taxon>
        <taxon>Bacillota</taxon>
        <taxon>Bacilli</taxon>
        <taxon>Bacillales</taxon>
        <taxon>Bacillaceae</taxon>
        <taxon>Perspicuibacillus</taxon>
    </lineage>
</organism>
<dbReference type="Proteomes" id="UP001209318">
    <property type="component" value="Unassembled WGS sequence"/>
</dbReference>
<comment type="catalytic activity">
    <reaction evidence="10 11 12">
        <text>O-phospho-L-serine + 2-oxoglutarate = 3-phosphooxypyruvate + L-glutamate</text>
        <dbReference type="Rhea" id="RHEA:14329"/>
        <dbReference type="ChEBI" id="CHEBI:16810"/>
        <dbReference type="ChEBI" id="CHEBI:18110"/>
        <dbReference type="ChEBI" id="CHEBI:29985"/>
        <dbReference type="ChEBI" id="CHEBI:57524"/>
        <dbReference type="EC" id="2.6.1.52"/>
    </reaction>
</comment>
<evidence type="ECO:0000256" key="5">
    <source>
        <dbReference type="ARBA" id="ARBA00022605"/>
    </source>
</evidence>
<protein>
    <recommendedName>
        <fullName evidence="11">Phosphoserine aminotransferase</fullName>
        <ecNumber evidence="11">2.6.1.52</ecNumber>
    </recommendedName>
    <alternativeName>
        <fullName evidence="11">Phosphohydroxythreonine aminotransferase</fullName>
        <shortName evidence="11">PSAT</shortName>
    </alternativeName>
</protein>
<comment type="subunit">
    <text evidence="11">Homodimer.</text>
</comment>
<keyword evidence="5 11" id="KW-0028">Amino-acid biosynthesis</keyword>
<dbReference type="GO" id="GO:0004648">
    <property type="term" value="F:O-phospho-L-serine:2-oxoglutarate aminotransferase activity"/>
    <property type="evidence" value="ECO:0007669"/>
    <property type="project" value="UniProtKB-UniRule"/>
</dbReference>
<feature type="binding site" evidence="11">
    <location>
        <begin position="239"/>
        <end position="240"/>
    </location>
    <ligand>
        <name>pyridoxal 5'-phosphate</name>
        <dbReference type="ChEBI" id="CHEBI:597326"/>
    </ligand>
</feature>
<comment type="caution">
    <text evidence="14">The sequence shown here is derived from an EMBL/GenBank/DDBJ whole genome shotgun (WGS) entry which is preliminary data.</text>
</comment>
<dbReference type="AlphaFoldDB" id="A0AAE3LSK6"/>
<feature type="binding site" evidence="11">
    <location>
        <position position="102"/>
    </location>
    <ligand>
        <name>pyridoxal 5'-phosphate</name>
        <dbReference type="ChEBI" id="CHEBI:597326"/>
    </ligand>
</feature>
<dbReference type="PROSITE" id="PS00595">
    <property type="entry name" value="AA_TRANSFER_CLASS_5"/>
    <property type="match status" value="1"/>
</dbReference>
<evidence type="ECO:0000256" key="3">
    <source>
        <dbReference type="ARBA" id="ARBA00006904"/>
    </source>
</evidence>
<dbReference type="GO" id="GO:0030170">
    <property type="term" value="F:pyridoxal phosphate binding"/>
    <property type="evidence" value="ECO:0007669"/>
    <property type="project" value="UniProtKB-UniRule"/>
</dbReference>
<evidence type="ECO:0000313" key="15">
    <source>
        <dbReference type="Proteomes" id="UP001209318"/>
    </source>
</evidence>
<dbReference type="PIRSF" id="PIRSF000525">
    <property type="entry name" value="SerC"/>
    <property type="match status" value="1"/>
</dbReference>
<evidence type="ECO:0000256" key="1">
    <source>
        <dbReference type="ARBA" id="ARBA00003483"/>
    </source>
</evidence>
<dbReference type="Pfam" id="PF00266">
    <property type="entry name" value="Aminotran_5"/>
    <property type="match status" value="1"/>
</dbReference>
<dbReference type="EC" id="2.6.1.52" evidence="11"/>
<keyword evidence="11" id="KW-0963">Cytoplasm</keyword>
<comment type="similarity">
    <text evidence="3 11">Belongs to the class-V pyridoxal-phosphate-dependent aminotransferase family. SerC subfamily.</text>
</comment>
<comment type="pathway">
    <text evidence="2 11 12">Amino-acid biosynthesis; L-serine biosynthesis; L-serine from 3-phospho-D-glycerate: step 2/3.</text>
</comment>
<dbReference type="Gene3D" id="3.90.1150.10">
    <property type="entry name" value="Aspartate Aminotransferase, domain 1"/>
    <property type="match status" value="1"/>
</dbReference>
<dbReference type="RefSeq" id="WP_263072048.1">
    <property type="nucleotide sequence ID" value="NZ_JAOUSF010000002.1"/>
</dbReference>
<evidence type="ECO:0000256" key="9">
    <source>
        <dbReference type="ARBA" id="ARBA00047630"/>
    </source>
</evidence>
<sequence length="362" mass="40884">MKRVFNFSAGPAQLPLDVLIRAQEELLSYQNIGMSIMEISHRSIHFKKVIERVEELMRELLQIPDNYKVLFIQGGASLQFSMVPLNLFKENKHASYVHSGSWSKKAIAEASKFGDIHIIASSEEQQFTYFPSFQVHQLNENTNYLHITTNNTIEGTRFTCTEELPKNGIPVVADMSSNILSEELDVSQYGLIYAGAQKNLGIAGLTIVIIREDLVGNTGVDCPTMLNYETYAKAESLYNTPPTFSIYMTMLVLEWLKELGGIPEIAKRNIEKAKIFYDFLDTSSFFSSNVKKADRSLMNIPFTTVSKELNSLFIQIAEQEGFYALKGHRSVGGMRASLYNAMPLDAVLELVAFMKQFEEKYA</sequence>
<comment type="function">
    <text evidence="1 11">Catalyzes the reversible conversion of 3-phosphohydroxypyruvate to phosphoserine and of 3-hydroxy-2-oxo-4-phosphonooxybutanoate to phosphohydroxythreonine.</text>
</comment>
<comment type="cofactor">
    <cofactor evidence="11">
        <name>pyridoxal 5'-phosphate</name>
        <dbReference type="ChEBI" id="CHEBI:597326"/>
    </cofactor>
    <text evidence="11">Binds 1 pyridoxal phosphate per subunit.</text>
</comment>
<dbReference type="PANTHER" id="PTHR43247:SF1">
    <property type="entry name" value="PHOSPHOSERINE AMINOTRANSFERASE"/>
    <property type="match status" value="1"/>
</dbReference>
<proteinExistence type="inferred from homology"/>
<evidence type="ECO:0000256" key="2">
    <source>
        <dbReference type="ARBA" id="ARBA00005099"/>
    </source>
</evidence>
<evidence type="ECO:0000256" key="11">
    <source>
        <dbReference type="HAMAP-Rule" id="MF_00160"/>
    </source>
</evidence>
<reference evidence="14" key="1">
    <citation type="submission" date="2022-10" db="EMBL/GenBank/DDBJ databases">
        <title>Description of Fervidibacillus gen. nov. in the family Fervidibacillaceae fam. nov. with two species, Fervidibacillus albus sp. nov., and Fervidibacillus halotolerans sp. nov., isolated from tidal flat sediments.</title>
        <authorList>
            <person name="Kwon K.K."/>
            <person name="Yang S.-H."/>
        </authorList>
    </citation>
    <scope>NUCLEOTIDE SEQUENCE</scope>
    <source>
        <strain evidence="14">JCM 19140</strain>
    </source>
</reference>
<feature type="domain" description="Aminotransferase class V" evidence="13">
    <location>
        <begin position="4"/>
        <end position="347"/>
    </location>
</feature>